<protein>
    <recommendedName>
        <fullName evidence="1">phosphatidylinositol-3,4,5-trisphosphate 3-phosphatase</fullName>
        <ecNumber evidence="1">3.1.3.67</ecNumber>
    </recommendedName>
</protein>
<evidence type="ECO:0000259" key="5">
    <source>
        <dbReference type="PROSITE" id="PS51181"/>
    </source>
</evidence>
<gene>
    <name evidence="6" type="ORF">A9Z42_0027860</name>
</gene>
<feature type="compositionally biased region" description="Low complexity" evidence="3">
    <location>
        <begin position="175"/>
        <end position="193"/>
    </location>
</feature>
<dbReference type="InterPro" id="IPR051281">
    <property type="entry name" value="Dual-spec_lipid-protein_phosph"/>
</dbReference>
<dbReference type="PROSITE" id="PS51181">
    <property type="entry name" value="PPASE_TENSIN"/>
    <property type="match status" value="1"/>
</dbReference>
<name>A0A2H2ZNV8_TRIPA</name>
<dbReference type="InterPro" id="IPR000340">
    <property type="entry name" value="Dual-sp_phosphatase_cat-dom"/>
</dbReference>
<keyword evidence="2" id="KW-0378">Hydrolase</keyword>
<dbReference type="PANTHER" id="PTHR12305">
    <property type="entry name" value="PHOSPHATASE WITH HOMOLOGY TO TENSIN"/>
    <property type="match status" value="1"/>
</dbReference>
<evidence type="ECO:0000256" key="1">
    <source>
        <dbReference type="ARBA" id="ARBA00013015"/>
    </source>
</evidence>
<keyword evidence="7" id="KW-1185">Reference proteome</keyword>
<feature type="domain" description="Tyrosine specific protein phosphatases" evidence="4">
    <location>
        <begin position="194"/>
        <end position="242"/>
    </location>
</feature>
<dbReference type="Gene3D" id="3.90.190.10">
    <property type="entry name" value="Protein tyrosine phosphatase superfamily"/>
    <property type="match status" value="1"/>
</dbReference>
<dbReference type="EMBL" id="LFMI01000317">
    <property type="protein sequence ID" value="OTA02415.1"/>
    <property type="molecule type" value="Genomic_DNA"/>
</dbReference>
<dbReference type="GO" id="GO:0051896">
    <property type="term" value="P:regulation of phosphatidylinositol 3-kinase/protein kinase B signal transduction"/>
    <property type="evidence" value="ECO:0007669"/>
    <property type="project" value="TreeGrafter"/>
</dbReference>
<dbReference type="InterPro" id="IPR016130">
    <property type="entry name" value="Tyr_Pase_AS"/>
</dbReference>
<comment type="caution">
    <text evidence="6">The sequence shown here is derived from an EMBL/GenBank/DDBJ whole genome shotgun (WGS) entry which is preliminary data.</text>
</comment>
<dbReference type="Pfam" id="PF00782">
    <property type="entry name" value="DSPc"/>
    <property type="match status" value="1"/>
</dbReference>
<dbReference type="GO" id="GO:0046856">
    <property type="term" value="P:phosphatidylinositol dephosphorylation"/>
    <property type="evidence" value="ECO:0007669"/>
    <property type="project" value="TreeGrafter"/>
</dbReference>
<dbReference type="GO" id="GO:0005829">
    <property type="term" value="C:cytosol"/>
    <property type="evidence" value="ECO:0007669"/>
    <property type="project" value="TreeGrafter"/>
</dbReference>
<dbReference type="GO" id="GO:0016314">
    <property type="term" value="F:phosphatidylinositol-3,4,5-trisphosphate 3-phosphatase activity"/>
    <property type="evidence" value="ECO:0007669"/>
    <property type="project" value="UniProtKB-EC"/>
</dbReference>
<dbReference type="InterPro" id="IPR000387">
    <property type="entry name" value="Tyr_Pase_dom"/>
</dbReference>
<evidence type="ECO:0000256" key="2">
    <source>
        <dbReference type="ARBA" id="ARBA00022801"/>
    </source>
</evidence>
<dbReference type="GO" id="GO:0005886">
    <property type="term" value="C:plasma membrane"/>
    <property type="evidence" value="ECO:0007669"/>
    <property type="project" value="TreeGrafter"/>
</dbReference>
<evidence type="ECO:0000259" key="4">
    <source>
        <dbReference type="PROSITE" id="PS50056"/>
    </source>
</evidence>
<dbReference type="InterPro" id="IPR029021">
    <property type="entry name" value="Prot-tyrosine_phosphatase-like"/>
</dbReference>
<proteinExistence type="predicted"/>
<feature type="region of interest" description="Disordered" evidence="3">
    <location>
        <begin position="541"/>
        <end position="642"/>
    </location>
</feature>
<feature type="compositionally biased region" description="Basic and acidic residues" evidence="3">
    <location>
        <begin position="122"/>
        <end position="174"/>
    </location>
</feature>
<dbReference type="PROSITE" id="PS50056">
    <property type="entry name" value="TYR_PHOSPHATASE_2"/>
    <property type="match status" value="1"/>
</dbReference>
<dbReference type="CDD" id="cd14497">
    <property type="entry name" value="PTP_PTEN-like"/>
    <property type="match status" value="1"/>
</dbReference>
<dbReference type="PANTHER" id="PTHR12305:SF81">
    <property type="entry name" value="PHOSPHATIDYLINOSITOL 3,4,5-TRISPHOSPHATE 3-PHOSPHATASE AND DUAL-SPECIFICITY PROTEIN PHOSPHATASE PTEN"/>
    <property type="match status" value="1"/>
</dbReference>
<feature type="compositionally biased region" description="Polar residues" evidence="3">
    <location>
        <begin position="582"/>
        <end position="598"/>
    </location>
</feature>
<dbReference type="AlphaFoldDB" id="A0A2H2ZNV8"/>
<dbReference type="Proteomes" id="UP000219286">
    <property type="component" value="Unassembled WGS sequence"/>
</dbReference>
<evidence type="ECO:0000313" key="6">
    <source>
        <dbReference type="EMBL" id="OTA02415.1"/>
    </source>
</evidence>
<evidence type="ECO:0000256" key="3">
    <source>
        <dbReference type="SAM" id="MobiDB-lite"/>
    </source>
</evidence>
<feature type="compositionally biased region" description="Polar residues" evidence="3">
    <location>
        <begin position="413"/>
        <end position="422"/>
    </location>
</feature>
<feature type="compositionally biased region" description="Low complexity" evidence="3">
    <location>
        <begin position="599"/>
        <end position="614"/>
    </location>
</feature>
<sequence>MASLLRQIIASPRARHPEAGLDLCYVTDFIIATSGPSQTYPQLAYRNPLDQLVAFLDAKHGKDWAIWEFRAEGTGYPDEAVYNRIWHYPWPDHHPPPFRLIPMIMASMRNWLHGGDPPNVQKEQDKTEQTKTEQTKTEQGKTEQGKTEQGKTEQGKTEQGKTEQGKTEQTKTEEPSSSSAPTNASTSEAATAPVKSERNPNRVVVVHCKAGKGRSGTASCSYLIAEEGWKAEDALARFTQRRMRPQFGAGVSIPSQLRWVGYVDRWTKGGKKYIDRPVEILEIHVWGLRNGVKMDVEAFADEGKKIESIHTFTKEERVVVEGDAPEGGGLSEIIWDLAGYSTQREKAPDAAEFADAANNEPKKKDSLDPTPSPRPSDSSMESLLRRKSAKLIGKVSPPGSHSKIDKLRAMLSTEPSTRTATTGPPEVRTEAPDETEPGGMAVIFKPKQPIRVPNSDVNISVERRNRTHKSMGLTMVTAVAYVWFNAFFEGNGPEQQGVADSHGTFEIEWDAMDGVKGSSRKGMRAFDRMTVVWRFPDSGAPRAEEQIVEPGEGEPVPQSKAADWKGTGSPKAAAAEKDLGLRQQSPLSVDISRASSIKSAEGGASQGQGQNNQGVNADEVTKGLKRSGPSGEDFDQQEDKST</sequence>
<accession>A0A2H2ZNV8</accession>
<dbReference type="EC" id="3.1.3.67" evidence="1"/>
<feature type="region of interest" description="Disordered" evidence="3">
    <location>
        <begin position="356"/>
        <end position="438"/>
    </location>
</feature>
<dbReference type="GO" id="GO:0043491">
    <property type="term" value="P:phosphatidylinositol 3-kinase/protein kinase B signal transduction"/>
    <property type="evidence" value="ECO:0007669"/>
    <property type="project" value="TreeGrafter"/>
</dbReference>
<organism evidence="6 7">
    <name type="scientific">Trichoderma parareesei</name>
    <name type="common">Filamentous fungus</name>
    <dbReference type="NCBI Taxonomy" id="858221"/>
    <lineage>
        <taxon>Eukaryota</taxon>
        <taxon>Fungi</taxon>
        <taxon>Dikarya</taxon>
        <taxon>Ascomycota</taxon>
        <taxon>Pezizomycotina</taxon>
        <taxon>Sordariomycetes</taxon>
        <taxon>Hypocreomycetidae</taxon>
        <taxon>Hypocreales</taxon>
        <taxon>Hypocreaceae</taxon>
        <taxon>Trichoderma</taxon>
    </lineage>
</organism>
<dbReference type="GO" id="GO:0004725">
    <property type="term" value="F:protein tyrosine phosphatase activity"/>
    <property type="evidence" value="ECO:0007669"/>
    <property type="project" value="TreeGrafter"/>
</dbReference>
<dbReference type="OrthoDB" id="16692at2759"/>
<dbReference type="GO" id="GO:0005634">
    <property type="term" value="C:nucleus"/>
    <property type="evidence" value="ECO:0007669"/>
    <property type="project" value="TreeGrafter"/>
</dbReference>
<dbReference type="SUPFAM" id="SSF52799">
    <property type="entry name" value="(Phosphotyrosine protein) phosphatases II"/>
    <property type="match status" value="1"/>
</dbReference>
<evidence type="ECO:0000313" key="7">
    <source>
        <dbReference type="Proteomes" id="UP000219286"/>
    </source>
</evidence>
<reference evidence="6 7" key="1">
    <citation type="journal article" date="2015" name="Genome Announc.">
        <title>Genome sequence and annotation of Trichoderma parareesei, the ancestor of the cellulase producer Trichoderma reesei.</title>
        <authorList>
            <person name="Yang D."/>
            <person name="Pomraning K."/>
            <person name="Kopchinskiy A."/>
            <person name="Karimi Aghcheh R."/>
            <person name="Atanasova L."/>
            <person name="Chenthamara K."/>
            <person name="Baker S.E."/>
            <person name="Zhang R."/>
            <person name="Shen Q."/>
            <person name="Freitag M."/>
            <person name="Kubicek C.P."/>
            <person name="Druzhinina I.S."/>
        </authorList>
    </citation>
    <scope>NUCLEOTIDE SEQUENCE [LARGE SCALE GENOMIC DNA]</scope>
    <source>
        <strain evidence="6 7">CBS 125925</strain>
    </source>
</reference>
<feature type="domain" description="Phosphatase tensin-type" evidence="5">
    <location>
        <begin position="12"/>
        <end position="270"/>
    </location>
</feature>
<dbReference type="GO" id="GO:0042995">
    <property type="term" value="C:cell projection"/>
    <property type="evidence" value="ECO:0007669"/>
    <property type="project" value="TreeGrafter"/>
</dbReference>
<dbReference type="InterPro" id="IPR029023">
    <property type="entry name" value="Tensin_phosphatase"/>
</dbReference>
<feature type="region of interest" description="Disordered" evidence="3">
    <location>
        <begin position="112"/>
        <end position="198"/>
    </location>
</feature>
<dbReference type="PROSITE" id="PS00383">
    <property type="entry name" value="TYR_PHOSPHATASE_1"/>
    <property type="match status" value="1"/>
</dbReference>